<organism evidence="2 3">
    <name type="scientific">Kocuria gwangalliensis</name>
    <dbReference type="NCBI Taxonomy" id="501592"/>
    <lineage>
        <taxon>Bacteria</taxon>
        <taxon>Bacillati</taxon>
        <taxon>Actinomycetota</taxon>
        <taxon>Actinomycetes</taxon>
        <taxon>Micrococcales</taxon>
        <taxon>Micrococcaceae</taxon>
        <taxon>Kocuria</taxon>
    </lineage>
</organism>
<dbReference type="Proteomes" id="UP001501446">
    <property type="component" value="Unassembled WGS sequence"/>
</dbReference>
<dbReference type="EMBL" id="BAABLN010000035">
    <property type="protein sequence ID" value="GAA4705771.1"/>
    <property type="molecule type" value="Genomic_DNA"/>
</dbReference>
<name>A0ABP8XFK7_9MICC</name>
<evidence type="ECO:0000313" key="3">
    <source>
        <dbReference type="Proteomes" id="UP001501446"/>
    </source>
</evidence>
<dbReference type="CDD" id="cd00093">
    <property type="entry name" value="HTH_XRE"/>
    <property type="match status" value="1"/>
</dbReference>
<feature type="domain" description="HTH cro/C1-type" evidence="1">
    <location>
        <begin position="14"/>
        <end position="67"/>
    </location>
</feature>
<sequence>MVPESVNPGFGGIIRDARKRRGWSQAELAENSSLSRPTIARIEAGNDVTTATIAKVAQVLGLKLELKRTRKQPAGSEESVDGDGL</sequence>
<dbReference type="PROSITE" id="PS50943">
    <property type="entry name" value="HTH_CROC1"/>
    <property type="match status" value="1"/>
</dbReference>
<reference evidence="3" key="1">
    <citation type="journal article" date="2019" name="Int. J. Syst. Evol. Microbiol.">
        <title>The Global Catalogue of Microorganisms (GCM) 10K type strain sequencing project: providing services to taxonomists for standard genome sequencing and annotation.</title>
        <authorList>
            <consortium name="The Broad Institute Genomics Platform"/>
            <consortium name="The Broad Institute Genome Sequencing Center for Infectious Disease"/>
            <person name="Wu L."/>
            <person name="Ma J."/>
        </authorList>
    </citation>
    <scope>NUCLEOTIDE SEQUENCE [LARGE SCALE GENOMIC DNA]</scope>
    <source>
        <strain evidence="3">JCM 18958</strain>
    </source>
</reference>
<accession>A0ABP8XFK7</accession>
<dbReference type="InterPro" id="IPR010982">
    <property type="entry name" value="Lambda_DNA-bd_dom_sf"/>
</dbReference>
<protein>
    <recommendedName>
        <fullName evidence="1">HTH cro/C1-type domain-containing protein</fullName>
    </recommendedName>
</protein>
<dbReference type="RefSeq" id="WP_345311792.1">
    <property type="nucleotide sequence ID" value="NZ_BAABLN010000035.1"/>
</dbReference>
<proteinExistence type="predicted"/>
<keyword evidence="3" id="KW-1185">Reference proteome</keyword>
<comment type="caution">
    <text evidence="2">The sequence shown here is derived from an EMBL/GenBank/DDBJ whole genome shotgun (WGS) entry which is preliminary data.</text>
</comment>
<dbReference type="SUPFAM" id="SSF47413">
    <property type="entry name" value="lambda repressor-like DNA-binding domains"/>
    <property type="match status" value="1"/>
</dbReference>
<dbReference type="InterPro" id="IPR001387">
    <property type="entry name" value="Cro/C1-type_HTH"/>
</dbReference>
<gene>
    <name evidence="2" type="ORF">GCM10025781_26360</name>
</gene>
<evidence type="ECO:0000259" key="1">
    <source>
        <dbReference type="PROSITE" id="PS50943"/>
    </source>
</evidence>
<dbReference type="Gene3D" id="1.10.260.40">
    <property type="entry name" value="lambda repressor-like DNA-binding domains"/>
    <property type="match status" value="1"/>
</dbReference>
<evidence type="ECO:0000313" key="2">
    <source>
        <dbReference type="EMBL" id="GAA4705771.1"/>
    </source>
</evidence>
<dbReference type="SMART" id="SM00530">
    <property type="entry name" value="HTH_XRE"/>
    <property type="match status" value="1"/>
</dbReference>
<dbReference type="Pfam" id="PF01381">
    <property type="entry name" value="HTH_3"/>
    <property type="match status" value="1"/>
</dbReference>